<dbReference type="SUPFAM" id="SSF54001">
    <property type="entry name" value="Cysteine proteinases"/>
    <property type="match status" value="1"/>
</dbReference>
<evidence type="ECO:0000313" key="12">
    <source>
        <dbReference type="Proteomes" id="UP000799324"/>
    </source>
</evidence>
<evidence type="ECO:0000256" key="7">
    <source>
        <dbReference type="ARBA" id="ARBA00022807"/>
    </source>
</evidence>
<evidence type="ECO:0000256" key="2">
    <source>
        <dbReference type="ARBA" id="ARBA00009085"/>
    </source>
</evidence>
<protein>
    <recommendedName>
        <fullName evidence="3">ubiquitinyl hydrolase 1</fullName>
        <ecNumber evidence="3">3.4.19.12</ecNumber>
    </recommendedName>
</protein>
<evidence type="ECO:0000259" key="10">
    <source>
        <dbReference type="PROSITE" id="PS51283"/>
    </source>
</evidence>
<dbReference type="PROSITE" id="PS51283">
    <property type="entry name" value="DUSP"/>
    <property type="match status" value="1"/>
</dbReference>
<name>A0A6A6SYH9_9PLEO</name>
<keyword evidence="6" id="KW-0378">Hydrolase</keyword>
<dbReference type="EMBL" id="MU004395">
    <property type="protein sequence ID" value="KAF2652736.1"/>
    <property type="molecule type" value="Genomic_DNA"/>
</dbReference>
<feature type="region of interest" description="Disordered" evidence="8">
    <location>
        <begin position="1414"/>
        <end position="1440"/>
    </location>
</feature>
<dbReference type="PROSITE" id="PS00972">
    <property type="entry name" value="USP_1"/>
    <property type="match status" value="1"/>
</dbReference>
<dbReference type="PANTHER" id="PTHR21646:SF24">
    <property type="entry name" value="UBIQUITIN CARBOXYL-TERMINAL HYDROLASE"/>
    <property type="match status" value="1"/>
</dbReference>
<feature type="compositionally biased region" description="Polar residues" evidence="8">
    <location>
        <begin position="1040"/>
        <end position="1055"/>
    </location>
</feature>
<feature type="region of interest" description="Disordered" evidence="8">
    <location>
        <begin position="357"/>
        <end position="381"/>
    </location>
</feature>
<dbReference type="InterPro" id="IPR035927">
    <property type="entry name" value="DUSP-like_sf"/>
</dbReference>
<feature type="region of interest" description="Disordered" evidence="8">
    <location>
        <begin position="1031"/>
        <end position="1102"/>
    </location>
</feature>
<feature type="compositionally biased region" description="Polar residues" evidence="8">
    <location>
        <begin position="1349"/>
        <end position="1358"/>
    </location>
</feature>
<dbReference type="GO" id="GO:0016579">
    <property type="term" value="P:protein deubiquitination"/>
    <property type="evidence" value="ECO:0007669"/>
    <property type="project" value="InterPro"/>
</dbReference>
<keyword evidence="4" id="KW-0645">Protease</keyword>
<evidence type="ECO:0000256" key="3">
    <source>
        <dbReference type="ARBA" id="ARBA00012759"/>
    </source>
</evidence>
<comment type="similarity">
    <text evidence="2">Belongs to the peptidase C19 family.</text>
</comment>
<dbReference type="InterPro" id="IPR038765">
    <property type="entry name" value="Papain-like_cys_pep_sf"/>
</dbReference>
<feature type="region of interest" description="Disordered" evidence="8">
    <location>
        <begin position="986"/>
        <end position="1018"/>
    </location>
</feature>
<dbReference type="InterPro" id="IPR006615">
    <property type="entry name" value="Pept_C19_DUSP"/>
</dbReference>
<dbReference type="SMART" id="SM00695">
    <property type="entry name" value="DUSP"/>
    <property type="match status" value="1"/>
</dbReference>
<feature type="compositionally biased region" description="Low complexity" evidence="8">
    <location>
        <begin position="113"/>
        <end position="133"/>
    </location>
</feature>
<dbReference type="InterPro" id="IPR028889">
    <property type="entry name" value="USP"/>
</dbReference>
<dbReference type="PROSITE" id="PS50235">
    <property type="entry name" value="USP_3"/>
    <property type="match status" value="1"/>
</dbReference>
<dbReference type="GO" id="GO:0004843">
    <property type="term" value="F:cysteine-type deubiquitinase activity"/>
    <property type="evidence" value="ECO:0007669"/>
    <property type="project" value="UniProtKB-EC"/>
</dbReference>
<feature type="compositionally biased region" description="Basic residues" evidence="8">
    <location>
        <begin position="1056"/>
        <end position="1072"/>
    </location>
</feature>
<dbReference type="Proteomes" id="UP000799324">
    <property type="component" value="Unassembled WGS sequence"/>
</dbReference>
<dbReference type="PROSITE" id="PS00973">
    <property type="entry name" value="USP_2"/>
    <property type="match status" value="1"/>
</dbReference>
<reference evidence="11" key="1">
    <citation type="journal article" date="2020" name="Stud. Mycol.">
        <title>101 Dothideomycetes genomes: a test case for predicting lifestyles and emergence of pathogens.</title>
        <authorList>
            <person name="Haridas S."/>
            <person name="Albert R."/>
            <person name="Binder M."/>
            <person name="Bloem J."/>
            <person name="Labutti K."/>
            <person name="Salamov A."/>
            <person name="Andreopoulos B."/>
            <person name="Baker S."/>
            <person name="Barry K."/>
            <person name="Bills G."/>
            <person name="Bluhm B."/>
            <person name="Cannon C."/>
            <person name="Castanera R."/>
            <person name="Culley D."/>
            <person name="Daum C."/>
            <person name="Ezra D."/>
            <person name="Gonzalez J."/>
            <person name="Henrissat B."/>
            <person name="Kuo A."/>
            <person name="Liang C."/>
            <person name="Lipzen A."/>
            <person name="Lutzoni F."/>
            <person name="Magnuson J."/>
            <person name="Mondo S."/>
            <person name="Nolan M."/>
            <person name="Ohm R."/>
            <person name="Pangilinan J."/>
            <person name="Park H.-J."/>
            <person name="Ramirez L."/>
            <person name="Alfaro M."/>
            <person name="Sun H."/>
            <person name="Tritt A."/>
            <person name="Yoshinaga Y."/>
            <person name="Zwiers L.-H."/>
            <person name="Turgeon B."/>
            <person name="Goodwin S."/>
            <person name="Spatafora J."/>
            <person name="Crous P."/>
            <person name="Grigoriev I."/>
        </authorList>
    </citation>
    <scope>NUCLEOTIDE SEQUENCE</scope>
    <source>
        <strain evidence="11">CBS 122681</strain>
    </source>
</reference>
<evidence type="ECO:0000259" key="9">
    <source>
        <dbReference type="PROSITE" id="PS50235"/>
    </source>
</evidence>
<dbReference type="PANTHER" id="PTHR21646">
    <property type="entry name" value="UBIQUITIN CARBOXYL-TERMINAL HYDROLASE"/>
    <property type="match status" value="1"/>
</dbReference>
<gene>
    <name evidence="11" type="ORF">K491DRAFT_718688</name>
</gene>
<feature type="domain" description="DUSP" evidence="10">
    <location>
        <begin position="154"/>
        <end position="278"/>
    </location>
</feature>
<dbReference type="InterPro" id="IPR001394">
    <property type="entry name" value="Peptidase_C19_UCH"/>
</dbReference>
<evidence type="ECO:0000313" key="11">
    <source>
        <dbReference type="EMBL" id="KAF2652736.1"/>
    </source>
</evidence>
<evidence type="ECO:0000256" key="4">
    <source>
        <dbReference type="ARBA" id="ARBA00022670"/>
    </source>
</evidence>
<feature type="region of interest" description="Disordered" evidence="8">
    <location>
        <begin position="1329"/>
        <end position="1372"/>
    </location>
</feature>
<feature type="region of interest" description="Disordered" evidence="8">
    <location>
        <begin position="465"/>
        <end position="496"/>
    </location>
</feature>
<dbReference type="GO" id="GO:0006508">
    <property type="term" value="P:proteolysis"/>
    <property type="evidence" value="ECO:0007669"/>
    <property type="project" value="UniProtKB-KW"/>
</dbReference>
<evidence type="ECO:0000256" key="8">
    <source>
        <dbReference type="SAM" id="MobiDB-lite"/>
    </source>
</evidence>
<evidence type="ECO:0000256" key="5">
    <source>
        <dbReference type="ARBA" id="ARBA00022786"/>
    </source>
</evidence>
<proteinExistence type="inferred from homology"/>
<keyword evidence="12" id="KW-1185">Reference proteome</keyword>
<feature type="region of interest" description="Disordered" evidence="8">
    <location>
        <begin position="1457"/>
        <end position="1499"/>
    </location>
</feature>
<keyword evidence="7" id="KW-0788">Thiol protease</keyword>
<dbReference type="Pfam" id="PF06337">
    <property type="entry name" value="DUSP"/>
    <property type="match status" value="1"/>
</dbReference>
<organism evidence="11 12">
    <name type="scientific">Lophiostoma macrostomum CBS 122681</name>
    <dbReference type="NCBI Taxonomy" id="1314788"/>
    <lineage>
        <taxon>Eukaryota</taxon>
        <taxon>Fungi</taxon>
        <taxon>Dikarya</taxon>
        <taxon>Ascomycota</taxon>
        <taxon>Pezizomycotina</taxon>
        <taxon>Dothideomycetes</taxon>
        <taxon>Pleosporomycetidae</taxon>
        <taxon>Pleosporales</taxon>
        <taxon>Lophiostomataceae</taxon>
        <taxon>Lophiostoma</taxon>
    </lineage>
</organism>
<dbReference type="Gene3D" id="3.30.2230.10">
    <property type="entry name" value="DUSP-like"/>
    <property type="match status" value="1"/>
</dbReference>
<feature type="compositionally biased region" description="Acidic residues" evidence="8">
    <location>
        <begin position="1467"/>
        <end position="1486"/>
    </location>
</feature>
<evidence type="ECO:0000256" key="6">
    <source>
        <dbReference type="ARBA" id="ARBA00022801"/>
    </source>
</evidence>
<feature type="domain" description="USP" evidence="9">
    <location>
        <begin position="499"/>
        <end position="1313"/>
    </location>
</feature>
<dbReference type="OrthoDB" id="952271at2759"/>
<feature type="compositionally biased region" description="Polar residues" evidence="8">
    <location>
        <begin position="370"/>
        <end position="381"/>
    </location>
</feature>
<dbReference type="CDD" id="cd02674">
    <property type="entry name" value="Peptidase_C19R"/>
    <property type="match status" value="1"/>
</dbReference>
<feature type="compositionally biased region" description="Low complexity" evidence="8">
    <location>
        <begin position="19"/>
        <end position="28"/>
    </location>
</feature>
<feature type="compositionally biased region" description="Polar residues" evidence="8">
    <location>
        <begin position="134"/>
        <end position="147"/>
    </location>
</feature>
<keyword evidence="5" id="KW-0833">Ubl conjugation pathway</keyword>
<accession>A0A6A6SYH9</accession>
<feature type="compositionally biased region" description="Basic and acidic residues" evidence="8">
    <location>
        <begin position="67"/>
        <end position="76"/>
    </location>
</feature>
<evidence type="ECO:0000256" key="1">
    <source>
        <dbReference type="ARBA" id="ARBA00000707"/>
    </source>
</evidence>
<sequence>MHDEVFEAAQDAGSLSRDAPGSAGSSPSEAYANLSLESREPTDSMTAQSDQAPPKPPPRSSSPAKRPHSDMDDTTHADPSSIRRGSGQSSPRPTKPLPAASQRSVRATSVEMTDAPANSASTASSETASVSNTDTAATSMSTQSTPPHRSAKVPSLDDQVGKVMAIHTQLLSDGQEGYVISERWLARVFARTSENKNNPEQFDKAAVEGDIGPVDNSDLVDADVLVDDLSDQNGEDFVPLRPGLTMGQDFEVLPAEAWELIISWYGLKESTPIIRRYVHNTAFDESENLQYEIYPCIFTIRKVRKANSTQGTPKRGAKLVASRSDSFVEFLRAAKKAAEIPIKTKVRVWRVLSTAPTDQAAPRPSGILTPESSPQPGSPVRNQSCPLIIEEAAFVSLAASTERELVTGKDETANEKYNGHMNLQIAGLAEDQVLILEEQDDNGEYLTESTKKKNGSLVKVTGKADKGLQSATNSGRSSPAPYGMMTRGRTRNGRTRGTVGLTNLGNTCYMNSALQCIRSVEELSVYFLDQKYKRDLNADNPLGHGGSIAKTYGSLLESIYNVEGTSSFSPKAFKLALGRAQPLFSGYGQQDSQEFLSFLVDGLHEDLNRIKKKPYIENPESDDNTVHDPEAIKALGEKFRDIHRSRNDSVAMDLFNGFYKNTMVCPECDKVSITFDPYSLLTLQLPIEQTWQHTITFVPLQGRPVNVEIDIDKNATIKGVKEYVAQRFPGVKSNRLMGAEVYSHKFYRVLDDHKSIVESTIGQRDVIFFYELEAVPTNWPPQKKKTEYRSILYPSMSSEEDVPKSASPLADTMLVPIFHRKHSSSSYRGSTWGLALTPSYIILTREEAKDELIIWKKVLAKVAQMTTRPILTELNDTRLHEQSRSGSDVVLTTEEDAASNGDSRIQDGSVEGEDMVEVTMTEPAESNNEQVPDDDVPQVLKPGTFIPSAFRSLFEIKHTKAGKEMVPTGWSSIDANKPFEPLAKRIRASASRQSSVHSLDGGGNSATSSSDADDDAPQFSVDAQSSIDLANQSSEEEMQSLPSIETESFSRGGRTNSKKNLRKNKKNQKNQKRGQVTYSKKGKGRFSRQTSQVQSDLESDDEEGLLRLGEALVLDWTTEAYEALFDGVLDGNDERGTDTLNDIETINDPELEAKKAKRAARKKNGITLEECFAETSKSEVLSEDNAWYCSRCKELRRATKTLEIWTVPDILVVHLKRFSAHRTFRDKIEALVDCPLEGLDLSGKVGLPEDKGLTYDLFAVDNHYGGLGGGHYTASARNFFDGKWYDYNDSHVSSRSPDKVVTPSAYLLFYRRRSDVPLGPPYLQEIAESFRNPGSNDAGDDDDSDAPKSRNTSRSPAGNGSRLDGLSRNGSSSAFGPAAGALRGGGSTLAGSLQLKGAAAGTADADDQEMLLGGQQENLPGYVVDEGYADDDEDDRNFNPVNLDTVYGPLYNQTRATPGWSFHNLDDNQETLGDDENDDAFDDDAASDAPNLGSRAGNDLDERMLEDFGDELSGGVQGLNPGLGTPLEEEVPSFLGGELGDGEVADVVLDDEVGVDGQVVGRIKLD</sequence>
<dbReference type="InterPro" id="IPR018200">
    <property type="entry name" value="USP_CS"/>
</dbReference>
<feature type="compositionally biased region" description="Polar residues" evidence="8">
    <location>
        <begin position="101"/>
        <end position="111"/>
    </location>
</feature>
<feature type="region of interest" description="Disordered" evidence="8">
    <location>
        <begin position="878"/>
        <end position="908"/>
    </location>
</feature>
<comment type="catalytic activity">
    <reaction evidence="1">
        <text>Thiol-dependent hydrolysis of ester, thioester, amide, peptide and isopeptide bonds formed by the C-terminal Gly of ubiquitin (a 76-residue protein attached to proteins as an intracellular targeting signal).</text>
        <dbReference type="EC" id="3.4.19.12"/>
    </reaction>
</comment>
<dbReference type="InterPro" id="IPR050185">
    <property type="entry name" value="Ub_carboxyl-term_hydrolase"/>
</dbReference>
<dbReference type="Gene3D" id="3.90.70.10">
    <property type="entry name" value="Cysteine proteinases"/>
    <property type="match status" value="2"/>
</dbReference>
<dbReference type="Pfam" id="PF00443">
    <property type="entry name" value="UCH"/>
    <property type="match status" value="1"/>
</dbReference>
<feature type="region of interest" description="Disordered" evidence="8">
    <location>
        <begin position="1"/>
        <end position="156"/>
    </location>
</feature>
<dbReference type="SUPFAM" id="SSF143791">
    <property type="entry name" value="DUSP-like"/>
    <property type="match status" value="1"/>
</dbReference>
<feature type="compositionally biased region" description="Polar residues" evidence="8">
    <location>
        <begin position="1087"/>
        <end position="1096"/>
    </location>
</feature>
<dbReference type="EC" id="3.4.19.12" evidence="3"/>